<dbReference type="GO" id="GO:0045493">
    <property type="term" value="P:xylan catabolic process"/>
    <property type="evidence" value="ECO:0007669"/>
    <property type="project" value="InterPro"/>
</dbReference>
<dbReference type="InterPro" id="IPR013783">
    <property type="entry name" value="Ig-like_fold"/>
</dbReference>
<reference evidence="6" key="1">
    <citation type="journal article" date="2021" name="J Fungi (Basel)">
        <title>Virulence traits and population genomics of the black yeast Aureobasidium melanogenum.</title>
        <authorList>
            <person name="Cernosa A."/>
            <person name="Sun X."/>
            <person name="Gostincar C."/>
            <person name="Fang C."/>
            <person name="Gunde-Cimerman N."/>
            <person name="Song Z."/>
        </authorList>
    </citation>
    <scope>NUCLEOTIDE SEQUENCE</scope>
    <source>
        <strain evidence="6">EXF-9298</strain>
    </source>
</reference>
<dbReference type="AlphaFoldDB" id="A0A9P8F6B4"/>
<reference evidence="6" key="2">
    <citation type="submission" date="2021-08" db="EMBL/GenBank/DDBJ databases">
        <authorList>
            <person name="Gostincar C."/>
            <person name="Sun X."/>
            <person name="Song Z."/>
            <person name="Gunde-Cimerman N."/>
        </authorList>
    </citation>
    <scope>NUCLEOTIDE SEQUENCE</scope>
    <source>
        <strain evidence="6">EXF-9298</strain>
    </source>
</reference>
<organism evidence="6 7">
    <name type="scientific">Aureobasidium melanogenum</name>
    <name type="common">Aureobasidium pullulans var. melanogenum</name>
    <dbReference type="NCBI Taxonomy" id="46634"/>
    <lineage>
        <taxon>Eukaryota</taxon>
        <taxon>Fungi</taxon>
        <taxon>Dikarya</taxon>
        <taxon>Ascomycota</taxon>
        <taxon>Pezizomycotina</taxon>
        <taxon>Dothideomycetes</taxon>
        <taxon>Dothideomycetidae</taxon>
        <taxon>Dothideales</taxon>
        <taxon>Saccotheciaceae</taxon>
        <taxon>Aureobasidium</taxon>
    </lineage>
</organism>
<name>A0A9P8F6B4_AURME</name>
<dbReference type="Gene3D" id="2.60.40.10">
    <property type="entry name" value="Immunoglobulins"/>
    <property type="match status" value="1"/>
</dbReference>
<dbReference type="GO" id="GO:0009044">
    <property type="term" value="F:xylan 1,4-beta-xylosidase activity"/>
    <property type="evidence" value="ECO:0007669"/>
    <property type="project" value="InterPro"/>
</dbReference>
<keyword evidence="7" id="KW-1185">Reference proteome</keyword>
<dbReference type="InterPro" id="IPR002772">
    <property type="entry name" value="Glyco_hydro_3_C"/>
</dbReference>
<dbReference type="Gene3D" id="3.40.50.1700">
    <property type="entry name" value="Glycoside hydrolase family 3 C-terminal domain"/>
    <property type="match status" value="1"/>
</dbReference>
<dbReference type="InterPro" id="IPR036881">
    <property type="entry name" value="Glyco_hydro_3_C_sf"/>
</dbReference>
<dbReference type="Proteomes" id="UP000729357">
    <property type="component" value="Unassembled WGS sequence"/>
</dbReference>
<feature type="non-terminal residue" evidence="6">
    <location>
        <position position="1"/>
    </location>
</feature>
<evidence type="ECO:0000256" key="2">
    <source>
        <dbReference type="ARBA" id="ARBA00022801"/>
    </source>
</evidence>
<comment type="caution">
    <text evidence="6">The sequence shown here is derived from an EMBL/GenBank/DDBJ whole genome shotgun (WGS) entry which is preliminary data.</text>
</comment>
<keyword evidence="2" id="KW-0378">Hydrolase</keyword>
<accession>A0A9P8F6B4</accession>
<keyword evidence="4" id="KW-0326">Glycosidase</keyword>
<comment type="similarity">
    <text evidence="1">Belongs to the glycosyl hydrolase 3 family.</text>
</comment>
<dbReference type="GO" id="GO:0031222">
    <property type="term" value="P:arabinan catabolic process"/>
    <property type="evidence" value="ECO:0007669"/>
    <property type="project" value="TreeGrafter"/>
</dbReference>
<dbReference type="SUPFAM" id="SSF52279">
    <property type="entry name" value="Beta-D-glucan exohydrolase, C-terminal domain"/>
    <property type="match status" value="1"/>
</dbReference>
<sequence length="267" mass="28529">IVNNANISALIWGGYPGQDGGVALFNIITGKTAPAGRLPVTQYPAHYIADIPMTDMTLRPNATTGSPGRTYKWYNGTAVFEFGYGMHYTKFSADISPLSKSSYDISSLLSGCNETYKDRCAFEAISVNVHNTGNVTSDYAALGFIAGQFGPSPYPKKSLVNYQRLHSIAGGSSQTATLNLTLGSLSRVDDHGNTYLYPGDYALMIDTMPELTMVNFTLTGQPACLDEWPQPPSGGPTIPPSDYFYGGYGSRGEFPVLAASEVLAPGS</sequence>
<evidence type="ECO:0000256" key="1">
    <source>
        <dbReference type="ARBA" id="ARBA00005336"/>
    </source>
</evidence>
<feature type="domain" description="Fibronectin type III-like" evidence="5">
    <location>
        <begin position="139"/>
        <end position="209"/>
    </location>
</feature>
<gene>
    <name evidence="6" type="ORF">KCU98_g18795</name>
</gene>
<protein>
    <submittedName>
        <fullName evidence="6">1,4-beta-D-xylosidase</fullName>
    </submittedName>
</protein>
<dbReference type="SMART" id="SM01217">
    <property type="entry name" value="Fn3_like"/>
    <property type="match status" value="1"/>
</dbReference>
<dbReference type="InterPro" id="IPR026891">
    <property type="entry name" value="Fn3-like"/>
</dbReference>
<feature type="non-terminal residue" evidence="6">
    <location>
        <position position="267"/>
    </location>
</feature>
<evidence type="ECO:0000256" key="3">
    <source>
        <dbReference type="ARBA" id="ARBA00023277"/>
    </source>
</evidence>
<proteinExistence type="inferred from homology"/>
<dbReference type="Pfam" id="PF14310">
    <property type="entry name" value="Fn3-like"/>
    <property type="match status" value="1"/>
</dbReference>
<evidence type="ECO:0000259" key="5">
    <source>
        <dbReference type="SMART" id="SM01217"/>
    </source>
</evidence>
<evidence type="ECO:0000313" key="7">
    <source>
        <dbReference type="Proteomes" id="UP000729357"/>
    </source>
</evidence>
<dbReference type="PANTHER" id="PTHR42721:SF3">
    <property type="entry name" value="BETA-D-XYLOSIDASE 5-RELATED"/>
    <property type="match status" value="1"/>
</dbReference>
<dbReference type="Pfam" id="PF01915">
    <property type="entry name" value="Glyco_hydro_3_C"/>
    <property type="match status" value="1"/>
</dbReference>
<keyword evidence="3" id="KW-0119">Carbohydrate metabolism</keyword>
<dbReference type="EMBL" id="JAHFXS010005160">
    <property type="protein sequence ID" value="KAG9942255.1"/>
    <property type="molecule type" value="Genomic_DNA"/>
</dbReference>
<evidence type="ECO:0000313" key="6">
    <source>
        <dbReference type="EMBL" id="KAG9942255.1"/>
    </source>
</evidence>
<dbReference type="InterPro" id="IPR044993">
    <property type="entry name" value="BXL"/>
</dbReference>
<dbReference type="PANTHER" id="PTHR42721">
    <property type="entry name" value="SUGAR HYDROLASE-RELATED"/>
    <property type="match status" value="1"/>
</dbReference>
<evidence type="ECO:0000256" key="4">
    <source>
        <dbReference type="ARBA" id="ARBA00023295"/>
    </source>
</evidence>
<dbReference type="GO" id="GO:0046556">
    <property type="term" value="F:alpha-L-arabinofuranosidase activity"/>
    <property type="evidence" value="ECO:0007669"/>
    <property type="project" value="TreeGrafter"/>
</dbReference>